<organism evidence="2 3">
    <name type="scientific">Massarina eburnea CBS 473.64</name>
    <dbReference type="NCBI Taxonomy" id="1395130"/>
    <lineage>
        <taxon>Eukaryota</taxon>
        <taxon>Fungi</taxon>
        <taxon>Dikarya</taxon>
        <taxon>Ascomycota</taxon>
        <taxon>Pezizomycotina</taxon>
        <taxon>Dothideomycetes</taxon>
        <taxon>Pleosporomycetidae</taxon>
        <taxon>Pleosporales</taxon>
        <taxon>Massarineae</taxon>
        <taxon>Massarinaceae</taxon>
        <taxon>Massarina</taxon>
    </lineage>
</organism>
<dbReference type="EMBL" id="MU006779">
    <property type="protein sequence ID" value="KAF2644334.1"/>
    <property type="molecule type" value="Genomic_DNA"/>
</dbReference>
<proteinExistence type="predicted"/>
<sequence>MADAVGIIEATGFQTHLEYLADDVKKALDYDSSCSRVPFLLSPGSIFSPNVPSLAFVGFYEGPYWEVMEMQARLVAQRWGECAEVASLDISQTQEVREAIKRRQPNVPQFWMADYVGLVDEFSRLSGVKRNDTLFEDSQKGPVFPARYASTSPETSGEKDEAVSIISEIASLLEASEHKARFVAAATFRALQGHWTLQRKIDSKLSASMSGGTFSGTADFHPRIPTTSTYDAEYLYIEEGTFTMDNGFTFPATRRYVYRYDEAADVITTWFAEDDGFTTGALFNTWDFYAPQELEEPNAMEKGWLAKGHHWCSPDTYKSACEFRFRGAGLDRFGITYEVQGPKKDYSHESWYSR</sequence>
<name>A0A6A6SDR8_9PLEO</name>
<evidence type="ECO:0000313" key="3">
    <source>
        <dbReference type="Proteomes" id="UP000799753"/>
    </source>
</evidence>
<feature type="domain" description="DUF6314" evidence="1">
    <location>
        <begin position="191"/>
        <end position="354"/>
    </location>
</feature>
<keyword evidence="3" id="KW-1185">Reference proteome</keyword>
<dbReference type="Proteomes" id="UP000799753">
    <property type="component" value="Unassembled WGS sequence"/>
</dbReference>
<evidence type="ECO:0000259" key="1">
    <source>
        <dbReference type="Pfam" id="PF19834"/>
    </source>
</evidence>
<dbReference type="InterPro" id="IPR045632">
    <property type="entry name" value="DUF6314"/>
</dbReference>
<reference evidence="2" key="1">
    <citation type="journal article" date="2020" name="Stud. Mycol.">
        <title>101 Dothideomycetes genomes: a test case for predicting lifestyles and emergence of pathogens.</title>
        <authorList>
            <person name="Haridas S."/>
            <person name="Albert R."/>
            <person name="Binder M."/>
            <person name="Bloem J."/>
            <person name="Labutti K."/>
            <person name="Salamov A."/>
            <person name="Andreopoulos B."/>
            <person name="Baker S."/>
            <person name="Barry K."/>
            <person name="Bills G."/>
            <person name="Bluhm B."/>
            <person name="Cannon C."/>
            <person name="Castanera R."/>
            <person name="Culley D."/>
            <person name="Daum C."/>
            <person name="Ezra D."/>
            <person name="Gonzalez J."/>
            <person name="Henrissat B."/>
            <person name="Kuo A."/>
            <person name="Liang C."/>
            <person name="Lipzen A."/>
            <person name="Lutzoni F."/>
            <person name="Magnuson J."/>
            <person name="Mondo S."/>
            <person name="Nolan M."/>
            <person name="Ohm R."/>
            <person name="Pangilinan J."/>
            <person name="Park H.-J."/>
            <person name="Ramirez L."/>
            <person name="Alfaro M."/>
            <person name="Sun H."/>
            <person name="Tritt A."/>
            <person name="Yoshinaga Y."/>
            <person name="Zwiers L.-H."/>
            <person name="Turgeon B."/>
            <person name="Goodwin S."/>
            <person name="Spatafora J."/>
            <person name="Crous P."/>
            <person name="Grigoriev I."/>
        </authorList>
    </citation>
    <scope>NUCLEOTIDE SEQUENCE</scope>
    <source>
        <strain evidence="2">CBS 473.64</strain>
    </source>
</reference>
<gene>
    <name evidence="2" type="ORF">P280DRAFT_466975</name>
</gene>
<dbReference type="OrthoDB" id="66881at2759"/>
<accession>A0A6A6SDR8</accession>
<dbReference type="AlphaFoldDB" id="A0A6A6SDR8"/>
<protein>
    <recommendedName>
        <fullName evidence="1">DUF6314 domain-containing protein</fullName>
    </recommendedName>
</protein>
<evidence type="ECO:0000313" key="2">
    <source>
        <dbReference type="EMBL" id="KAF2644334.1"/>
    </source>
</evidence>
<dbReference type="Pfam" id="PF19834">
    <property type="entry name" value="DUF6314"/>
    <property type="match status" value="1"/>
</dbReference>